<dbReference type="Pfam" id="PF16593">
    <property type="entry name" value="Cas9-BH"/>
    <property type="match status" value="1"/>
</dbReference>
<feature type="active site" description="Proton acceptor for HNH nuclease domain" evidence="12">
    <location>
        <position position="894"/>
    </location>
</feature>
<dbReference type="InterPro" id="IPR055228">
    <property type="entry name" value="Cas9_RuvC"/>
</dbReference>
<dbReference type="Gene3D" id="3.30.420.10">
    <property type="entry name" value="Ribonuclease H-like superfamily/Ribonuclease H"/>
    <property type="match status" value="1"/>
</dbReference>
<dbReference type="Pfam" id="PF13395">
    <property type="entry name" value="HNH_4"/>
    <property type="match status" value="1"/>
</dbReference>
<feature type="domain" description="HNH Cas9-type" evidence="13">
    <location>
        <begin position="813"/>
        <end position="973"/>
    </location>
</feature>
<feature type="binding site" evidence="12">
    <location>
        <position position="1024"/>
    </location>
    <ligand>
        <name>Mg(2+)</name>
        <dbReference type="ChEBI" id="CHEBI:18420"/>
        <label>2</label>
    </ligand>
</feature>
<organism evidence="14 15">
    <name type="scientific">Collinsella ureilytica</name>
    <dbReference type="NCBI Taxonomy" id="2869515"/>
    <lineage>
        <taxon>Bacteria</taxon>
        <taxon>Bacillati</taxon>
        <taxon>Actinomycetota</taxon>
        <taxon>Coriobacteriia</taxon>
        <taxon>Coriobacteriales</taxon>
        <taxon>Coriobacteriaceae</taxon>
        <taxon>Collinsella</taxon>
    </lineage>
</organism>
<dbReference type="InterPro" id="IPR028629">
    <property type="entry name" value="Cas9"/>
</dbReference>
<comment type="similarity">
    <text evidence="12">Belongs to the CRISPR-associated Cas9 family.</text>
</comment>
<evidence type="ECO:0000313" key="14">
    <source>
        <dbReference type="EMBL" id="MBY4798246.1"/>
    </source>
</evidence>
<keyword evidence="7 12" id="KW-0694">RNA-binding</keyword>
<protein>
    <recommendedName>
        <fullName evidence="12">CRISPR-associated endonuclease Cas9</fullName>
        <ecNumber evidence="12">3.1.-.-</ecNumber>
    </recommendedName>
</protein>
<feature type="active site" description="For RuvC-like nuclease domain" evidence="12">
    <location>
        <position position="15"/>
    </location>
</feature>
<keyword evidence="3 12" id="KW-0479">Metal-binding</keyword>
<accession>A0ABS7MME4</accession>
<evidence type="ECO:0000259" key="13">
    <source>
        <dbReference type="PROSITE" id="PS51749"/>
    </source>
</evidence>
<evidence type="ECO:0000256" key="11">
    <source>
        <dbReference type="ARBA" id="ARBA00046380"/>
    </source>
</evidence>
<dbReference type="Proteomes" id="UP000700908">
    <property type="component" value="Unassembled WGS sequence"/>
</dbReference>
<evidence type="ECO:0000256" key="5">
    <source>
        <dbReference type="ARBA" id="ARBA00022801"/>
    </source>
</evidence>
<evidence type="ECO:0000256" key="10">
    <source>
        <dbReference type="ARBA" id="ARBA00023211"/>
    </source>
</evidence>
<keyword evidence="15" id="KW-1185">Reference proteome</keyword>
<keyword evidence="9 12" id="KW-0238">DNA-binding</keyword>
<dbReference type="InterPro" id="IPR032237">
    <property type="entry name" value="Cas9_PI"/>
</dbReference>
<keyword evidence="10" id="KW-0464">Manganese</keyword>
<evidence type="ECO:0000256" key="4">
    <source>
        <dbReference type="ARBA" id="ARBA00022759"/>
    </source>
</evidence>
<evidence type="ECO:0000313" key="15">
    <source>
        <dbReference type="Proteomes" id="UP000700908"/>
    </source>
</evidence>
<dbReference type="PROSITE" id="PS51749">
    <property type="entry name" value="HNH_CAS9"/>
    <property type="match status" value="1"/>
</dbReference>
<evidence type="ECO:0000256" key="6">
    <source>
        <dbReference type="ARBA" id="ARBA00022842"/>
    </source>
</evidence>
<comment type="function">
    <text evidence="12">CRISPR (clustered regularly interspaced short palindromic repeat) is an adaptive immune system that provides protection against mobile genetic elements (viruses, transposable elements and conjugative plasmids). CRISPR clusters contain spacers, sequences complementary to antecedent mobile elements, and target invading nucleic acids. CRISPR clusters are transcribed and processed into CRISPR RNA (crRNA). In type II CRISPR systems correct processing of pre-crRNA requires a trans-encoded small RNA (tracrRNA), endogenous ribonuclease 3 (rnc) and this protein. The tracrRNA serves as a guide for ribonuclease 3-aided processing of pre-crRNA. Subsequently Cas9/crRNA/tracrRNA endonucleolytically cleaves linear or circular dsDNA target complementary to the spacer; Cas9 is inactive in the absence of the 2 guide RNAs (gRNA). Cas9 recognizes the protospacer adjacent motif (PAM) in the CRISPR repeat sequences to help distinguish self versus nonself, as targets within the bacterial CRISPR locus do not have PAMs. PAM recognition is also required for catalytic activity.</text>
</comment>
<evidence type="ECO:0000256" key="8">
    <source>
        <dbReference type="ARBA" id="ARBA00023118"/>
    </source>
</evidence>
<dbReference type="EMBL" id="JAIMFO010000008">
    <property type="protein sequence ID" value="MBY4798246.1"/>
    <property type="molecule type" value="Genomic_DNA"/>
</dbReference>
<evidence type="ECO:0000256" key="9">
    <source>
        <dbReference type="ARBA" id="ARBA00023125"/>
    </source>
</evidence>
<evidence type="ECO:0000256" key="7">
    <source>
        <dbReference type="ARBA" id="ARBA00022884"/>
    </source>
</evidence>
<proteinExistence type="inferred from homology"/>
<sequence length="1377" mass="157667">MKLRNIQGDYNIGLDLGTGSVGWAVTSIYGELLYFKSKPTWGSRIFPSAATAAGTRSKRGQRRRYIRRRWRLGLLQEMFESEISGVDPNFFLRLNQARLLKEDRQKDCSDYHSPLFITKKDEKAYYRRFPSIYHLRAYLMSTEEKADIREIYLALHHMVKYRGNFLYQDNPSLRAADTSMTSSVEYFCDALEEWCGEREMSCLCSVAEIVKALENGATKRRAKQEAVQGLLGLDAADTKTVGKQLANAIVGFKADFSKIFSGETDGAKFALAEDEPIEKYLAGLSDEDAALFESLRRVYSAFILSGIIGSGDGAPITSGALEHVTGSTLSFCKVREYEQYKADLKNLKDLVHGYASESYSGFFRGAYYEGTSIYDPAVAQGYTKYNAAHSSMQYAAFAKEVKNLLDGTGAEQDERYQKMMAAFEEERFLRRLRTSDNGSIPYQLHLEEMTAIIQNQGRHYPFLLDCQDKLESLITFRIPYYVGPLTQQNAAVDKHGEPRFAWSNRLPGKESAAVYPWNWEEVIDKTGSAHRFIQRLTSDCTYLVGQPVLPKSSLLYEEFCVLNELNGARWSQDGDKWHRFNYNDRMDILEELFRERASVTYTMVANWMRSRRGFTHVHVKGGQGETKFESSLKSYRFFCKDVFLVDELPESKLPMIETIILWSTIFEDRSILKEELERKFGSELTPEQIKKIVKKRLTGWGRLSERLLTGVKAETPDGKKSIMDIMREGDPNSSRKNRTMVFMEILHDDALEFKQRIEDENHDYLSEAGEFSIDDLPGSPALRRTVNQACRIIDEIIRIAGKPPVHIFIETTREDTPLDKKNRTKKRYEKVSGAISRFNAESKTELLKELRACSYADLNDERLHLYFIQGGKSLYSNKPLDINKLYGSDYQVDHIIPQAYIKDDSIENKALVLSSENQAKTDELLLPNSMRRKMAPYWQELHRAGLIGDKKFNNLMRSTMDERRIKGFIARQLVETSQIVQFVRMLLKSKLPDSKIVSIKAGISSDIRKYKRFIKCREINDYHHAHDALLAAAVGRFVMNFYPGIIEDPITYARVVKSFVRKQAQELNTKKHVPGDASFIVWNFTQETKFDENTGEVFWDAEFECKRIRRYLSYRQVFLSRMPEENSGEFWDETIYSPRSKMKLALPLKSQLDPDKYGGFTSEKFAYFFCYYAINKKGERLIDFAPVPVSKCAGGDFDIVEYAQAVAGQRGFSFDGIARSKISKKQLIEVNGARLFITGAKEARNANQFALDQSELKIAAKLFDDRKVCSDEELDQLFSVLVEKFKAYDVEHYRILKLAERSVQFTGLEIAGKEEVLKNLIQLSAATVNKIDIRPIGGSKYSGAIQPDYQKLLTSKPVTFIDQSVTGMFEKRTSIGL</sequence>
<keyword evidence="4 12" id="KW-0255">Endonuclease</keyword>
<dbReference type="InterPro" id="IPR036397">
    <property type="entry name" value="RNaseH_sf"/>
</dbReference>
<evidence type="ECO:0000256" key="12">
    <source>
        <dbReference type="HAMAP-Rule" id="MF_01480"/>
    </source>
</evidence>
<feature type="binding site" evidence="12">
    <location>
        <position position="810"/>
    </location>
    <ligand>
        <name>Mg(2+)</name>
        <dbReference type="ChEBI" id="CHEBI:18420"/>
        <label>1</label>
    </ligand>
</feature>
<dbReference type="EC" id="3.1.-.-" evidence="12"/>
<feature type="binding site" evidence="12">
    <location>
        <position position="15"/>
    </location>
    <ligand>
        <name>Mg(2+)</name>
        <dbReference type="ChEBI" id="CHEBI:18420"/>
        <label>2</label>
    </ligand>
</feature>
<dbReference type="InterPro" id="IPR003615">
    <property type="entry name" value="HNH_nuc"/>
</dbReference>
<dbReference type="InterPro" id="IPR032239">
    <property type="entry name" value="Cas9-BH"/>
</dbReference>
<feature type="binding site" evidence="12">
    <location>
        <position position="814"/>
    </location>
    <ligand>
        <name>Mg(2+)</name>
        <dbReference type="ChEBI" id="CHEBI:18420"/>
        <label>2</label>
    </ligand>
</feature>
<keyword evidence="5 12" id="KW-0378">Hydrolase</keyword>
<dbReference type="Pfam" id="PF22702">
    <property type="entry name" value="Cas9_RuvC"/>
    <property type="match status" value="1"/>
</dbReference>
<evidence type="ECO:0000256" key="3">
    <source>
        <dbReference type="ARBA" id="ARBA00022723"/>
    </source>
</evidence>
<evidence type="ECO:0000256" key="2">
    <source>
        <dbReference type="ARBA" id="ARBA00022722"/>
    </source>
</evidence>
<keyword evidence="2 12" id="KW-0540">Nuclease</keyword>
<comment type="caution">
    <text evidence="14">The sequence shown here is derived from an EMBL/GenBank/DDBJ whole genome shotgun (WGS) entry which is preliminary data.</text>
</comment>
<dbReference type="RefSeq" id="WP_222199961.1">
    <property type="nucleotide sequence ID" value="NZ_JAIMFO010000008.1"/>
</dbReference>
<reference evidence="14 15" key="1">
    <citation type="submission" date="2021-08" db="EMBL/GenBank/DDBJ databases">
        <title>Collinsella faecalis sp. nov. isolated from swine faeces.</title>
        <authorList>
            <person name="Oh B.S."/>
            <person name="Lee J.H."/>
        </authorList>
    </citation>
    <scope>NUCLEOTIDE SEQUENCE [LARGE SCALE GENOMIC DNA]</scope>
    <source>
        <strain evidence="14 15">AGMB00827</strain>
    </source>
</reference>
<dbReference type="HAMAP" id="MF_01480">
    <property type="entry name" value="Cas9"/>
    <property type="match status" value="1"/>
</dbReference>
<comment type="subunit">
    <text evidence="11 12">Monomer. Binds crRNA and tracrRNA.</text>
</comment>
<gene>
    <name evidence="12 14" type="primary">cas9</name>
    <name evidence="14" type="ORF">K6V98_07795</name>
</gene>
<dbReference type="GO" id="GO:0004519">
    <property type="term" value="F:endonuclease activity"/>
    <property type="evidence" value="ECO:0007669"/>
    <property type="project" value="UniProtKB-KW"/>
</dbReference>
<dbReference type="InterPro" id="IPR033114">
    <property type="entry name" value="HNH_CAS9"/>
</dbReference>
<dbReference type="Pfam" id="PF16592">
    <property type="entry name" value="Cas9_REC"/>
    <property type="match status" value="1"/>
</dbReference>
<comment type="cofactor">
    <cofactor evidence="1 12">
        <name>Mg(2+)</name>
        <dbReference type="ChEBI" id="CHEBI:18420"/>
    </cofactor>
</comment>
<comment type="domain">
    <text evidence="12">Has 2 endonuclease domains. The discontinuous RuvC-like domain cleaves the target DNA noncomplementary to crRNA while the HNH nuclease domain cleaves the target DNA complementary to crRNA.</text>
</comment>
<keyword evidence="6 12" id="KW-0460">Magnesium</keyword>
<name>A0ABS7MME4_9ACTN</name>
<dbReference type="InterPro" id="IPR032240">
    <property type="entry name" value="Cas9_REC"/>
</dbReference>
<keyword evidence="8 12" id="KW-0051">Antiviral defense</keyword>
<feature type="binding site" evidence="12">
    <location>
        <position position="15"/>
    </location>
    <ligand>
        <name>Mg(2+)</name>
        <dbReference type="ChEBI" id="CHEBI:18420"/>
        <label>1</label>
    </ligand>
</feature>
<feature type="binding site" evidence="12">
    <location>
        <position position="814"/>
    </location>
    <ligand>
        <name>Mg(2+)</name>
        <dbReference type="ChEBI" id="CHEBI:18420"/>
        <label>1</label>
    </ligand>
</feature>
<dbReference type="NCBIfam" id="TIGR01865">
    <property type="entry name" value="cas_Csn1"/>
    <property type="match status" value="1"/>
</dbReference>
<evidence type="ECO:0000256" key="1">
    <source>
        <dbReference type="ARBA" id="ARBA00001946"/>
    </source>
</evidence>
<dbReference type="Pfam" id="PF16595">
    <property type="entry name" value="Cas9_PI"/>
    <property type="match status" value="1"/>
</dbReference>